<keyword evidence="1" id="KW-0472">Membrane</keyword>
<sequence>MRGSLLAVLAALLAYVSSRWFLRTTLGQLRPRMYWHWSMTSLVVLLTIVVTFAV</sequence>
<name>A0A383C4L3_9ZZZZ</name>
<proteinExistence type="predicted"/>
<evidence type="ECO:0000256" key="1">
    <source>
        <dbReference type="SAM" id="Phobius"/>
    </source>
</evidence>
<protein>
    <submittedName>
        <fullName evidence="2">Uncharacterized protein</fullName>
    </submittedName>
</protein>
<feature type="transmembrane region" description="Helical" evidence="1">
    <location>
        <begin position="34"/>
        <end position="53"/>
    </location>
</feature>
<dbReference type="AlphaFoldDB" id="A0A383C4L3"/>
<keyword evidence="1" id="KW-0812">Transmembrane</keyword>
<keyword evidence="1" id="KW-1133">Transmembrane helix</keyword>
<accession>A0A383C4L3</accession>
<reference evidence="2" key="1">
    <citation type="submission" date="2018-05" db="EMBL/GenBank/DDBJ databases">
        <authorList>
            <person name="Lanie J.A."/>
            <person name="Ng W.-L."/>
            <person name="Kazmierczak K.M."/>
            <person name="Andrzejewski T.M."/>
            <person name="Davidsen T.M."/>
            <person name="Wayne K.J."/>
            <person name="Tettelin H."/>
            <person name="Glass J.I."/>
            <person name="Rusch D."/>
            <person name="Podicherti R."/>
            <person name="Tsui H.-C.T."/>
            <person name="Winkler M.E."/>
        </authorList>
    </citation>
    <scope>NUCLEOTIDE SEQUENCE</scope>
</reference>
<gene>
    <name evidence="2" type="ORF">METZ01_LOCUS479402</name>
</gene>
<evidence type="ECO:0000313" key="2">
    <source>
        <dbReference type="EMBL" id="SVE26548.1"/>
    </source>
</evidence>
<feature type="non-terminal residue" evidence="2">
    <location>
        <position position="54"/>
    </location>
</feature>
<dbReference type="EMBL" id="UINC01205392">
    <property type="protein sequence ID" value="SVE26548.1"/>
    <property type="molecule type" value="Genomic_DNA"/>
</dbReference>
<organism evidence="2">
    <name type="scientific">marine metagenome</name>
    <dbReference type="NCBI Taxonomy" id="408172"/>
    <lineage>
        <taxon>unclassified sequences</taxon>
        <taxon>metagenomes</taxon>
        <taxon>ecological metagenomes</taxon>
    </lineage>
</organism>